<evidence type="ECO:0000313" key="2">
    <source>
        <dbReference type="Proteomes" id="UP001186944"/>
    </source>
</evidence>
<sequence length="270" mass="31804">MFYVYEPLKKLLPNGYYLKTGQECYYLSYPEICRNSTQFDSMVDMMTSFYDCNFSPKFIPPEKHSDAQVKVQECLHEPHRNASFCNKSVRSLCDASSVRMIKTIRLSMDVIDILMRRIPTLKIVHLIRDPRGMHKSRKKGGFLKEFKLRSHDAINLCNRYFYDFNVSEKLNLTYPYRIKRVLFEDLASNTLKYAKDIYNFLNLNFPPMLFDWISNHTSSNQKDGYYGTIRANSSAVANEWRDKLTRKLIKEIDEACEAVYDVVGYTPFQQ</sequence>
<dbReference type="Proteomes" id="UP001186944">
    <property type="component" value="Unassembled WGS sequence"/>
</dbReference>
<dbReference type="SUPFAM" id="SSF52540">
    <property type="entry name" value="P-loop containing nucleoside triphosphate hydrolases"/>
    <property type="match status" value="1"/>
</dbReference>
<dbReference type="GO" id="GO:0001517">
    <property type="term" value="F:N-acetylglucosamine 6-O-sulfotransferase activity"/>
    <property type="evidence" value="ECO:0007669"/>
    <property type="project" value="TreeGrafter"/>
</dbReference>
<dbReference type="Pfam" id="PF13469">
    <property type="entry name" value="Sulfotransfer_3"/>
    <property type="match status" value="1"/>
</dbReference>
<reference evidence="1" key="1">
    <citation type="submission" date="2019-08" db="EMBL/GenBank/DDBJ databases">
        <title>The improved chromosome-level genome for the pearl oyster Pinctada fucata martensii using PacBio sequencing and Hi-C.</title>
        <authorList>
            <person name="Zheng Z."/>
        </authorList>
    </citation>
    <scope>NUCLEOTIDE SEQUENCE</scope>
    <source>
        <strain evidence="1">ZZ-2019</strain>
        <tissue evidence="1">Adductor muscle</tissue>
    </source>
</reference>
<proteinExistence type="predicted"/>
<dbReference type="AlphaFoldDB" id="A0AA88YR91"/>
<dbReference type="PANTHER" id="PTHR10704">
    <property type="entry name" value="CARBOHYDRATE SULFOTRANSFERASE"/>
    <property type="match status" value="1"/>
</dbReference>
<dbReference type="InterPro" id="IPR051135">
    <property type="entry name" value="Gal/GlcNAc/GalNAc_ST"/>
</dbReference>
<accession>A0AA88YR91</accession>
<dbReference type="GO" id="GO:0006044">
    <property type="term" value="P:N-acetylglucosamine metabolic process"/>
    <property type="evidence" value="ECO:0007669"/>
    <property type="project" value="TreeGrafter"/>
</dbReference>
<keyword evidence="2" id="KW-1185">Reference proteome</keyword>
<dbReference type="GO" id="GO:0006790">
    <property type="term" value="P:sulfur compound metabolic process"/>
    <property type="evidence" value="ECO:0007669"/>
    <property type="project" value="TreeGrafter"/>
</dbReference>
<dbReference type="PANTHER" id="PTHR10704:SF44">
    <property type="entry name" value="LD35051P-RELATED"/>
    <property type="match status" value="1"/>
</dbReference>
<protein>
    <recommendedName>
        <fullName evidence="3">Sulfotransferase domain-containing protein</fullName>
    </recommendedName>
</protein>
<comment type="caution">
    <text evidence="1">The sequence shown here is derived from an EMBL/GenBank/DDBJ whole genome shotgun (WGS) entry which is preliminary data.</text>
</comment>
<name>A0AA88YR91_PINIB</name>
<dbReference type="Gene3D" id="3.40.50.300">
    <property type="entry name" value="P-loop containing nucleotide triphosphate hydrolases"/>
    <property type="match status" value="1"/>
</dbReference>
<organism evidence="1 2">
    <name type="scientific">Pinctada imbricata</name>
    <name type="common">Atlantic pearl-oyster</name>
    <name type="synonym">Pinctada martensii</name>
    <dbReference type="NCBI Taxonomy" id="66713"/>
    <lineage>
        <taxon>Eukaryota</taxon>
        <taxon>Metazoa</taxon>
        <taxon>Spiralia</taxon>
        <taxon>Lophotrochozoa</taxon>
        <taxon>Mollusca</taxon>
        <taxon>Bivalvia</taxon>
        <taxon>Autobranchia</taxon>
        <taxon>Pteriomorphia</taxon>
        <taxon>Pterioida</taxon>
        <taxon>Pterioidea</taxon>
        <taxon>Pteriidae</taxon>
        <taxon>Pinctada</taxon>
    </lineage>
</organism>
<dbReference type="InterPro" id="IPR027417">
    <property type="entry name" value="P-loop_NTPase"/>
</dbReference>
<dbReference type="EMBL" id="VSWD01000003">
    <property type="protein sequence ID" value="KAK3106652.1"/>
    <property type="molecule type" value="Genomic_DNA"/>
</dbReference>
<gene>
    <name evidence="1" type="ORF">FSP39_024586</name>
</gene>
<evidence type="ECO:0008006" key="3">
    <source>
        <dbReference type="Google" id="ProtNLM"/>
    </source>
</evidence>
<evidence type="ECO:0000313" key="1">
    <source>
        <dbReference type="EMBL" id="KAK3106652.1"/>
    </source>
</evidence>